<dbReference type="Proteomes" id="UP001500945">
    <property type="component" value="Unassembled WGS sequence"/>
</dbReference>
<dbReference type="Gene3D" id="3.40.50.2000">
    <property type="entry name" value="Glycogen Phosphorylase B"/>
    <property type="match status" value="2"/>
</dbReference>
<feature type="domain" description="SIS" evidence="3">
    <location>
        <begin position="440"/>
        <end position="595"/>
    </location>
</feature>
<keyword evidence="1" id="KW-0328">Glycosyltransferase</keyword>
<dbReference type="InterPro" id="IPR001347">
    <property type="entry name" value="SIS_dom"/>
</dbReference>
<dbReference type="Pfam" id="PF13439">
    <property type="entry name" value="Glyco_transf_4"/>
    <property type="match status" value="1"/>
</dbReference>
<dbReference type="Pfam" id="PF13580">
    <property type="entry name" value="SIS_2"/>
    <property type="match status" value="1"/>
</dbReference>
<dbReference type="InterPro" id="IPR046348">
    <property type="entry name" value="SIS_dom_sf"/>
</dbReference>
<organism evidence="4 5">
    <name type="scientific">Fodinibacter luteus</name>
    <dbReference type="NCBI Taxonomy" id="552064"/>
    <lineage>
        <taxon>Bacteria</taxon>
        <taxon>Bacillati</taxon>
        <taxon>Actinomycetota</taxon>
        <taxon>Actinomycetes</taxon>
        <taxon>Micrococcales</taxon>
        <taxon>Intrasporangiaceae</taxon>
        <taxon>Fodinibacter (ex Wang et al. 2009)</taxon>
    </lineage>
</organism>
<name>A0ABP8KD40_9MICO</name>
<protein>
    <recommendedName>
        <fullName evidence="3">SIS domain-containing protein</fullName>
    </recommendedName>
</protein>
<keyword evidence="2" id="KW-0808">Transferase</keyword>
<dbReference type="InterPro" id="IPR050099">
    <property type="entry name" value="SIS_GmhA/DiaA_subfam"/>
</dbReference>
<dbReference type="SUPFAM" id="SSF53756">
    <property type="entry name" value="UDP-Glycosyltransferase/glycogen phosphorylase"/>
    <property type="match status" value="1"/>
</dbReference>
<dbReference type="Gene3D" id="3.40.50.10490">
    <property type="entry name" value="Glucose-6-phosphate isomerase like protein, domain 1"/>
    <property type="match status" value="1"/>
</dbReference>
<evidence type="ECO:0000259" key="3">
    <source>
        <dbReference type="PROSITE" id="PS51464"/>
    </source>
</evidence>
<evidence type="ECO:0000313" key="5">
    <source>
        <dbReference type="Proteomes" id="UP001500945"/>
    </source>
</evidence>
<dbReference type="EMBL" id="BAABGM010000011">
    <property type="protein sequence ID" value="GAA4404402.1"/>
    <property type="molecule type" value="Genomic_DNA"/>
</dbReference>
<dbReference type="InterPro" id="IPR028098">
    <property type="entry name" value="Glyco_trans_4-like_N"/>
</dbReference>
<dbReference type="PANTHER" id="PTHR30390">
    <property type="entry name" value="SEDOHEPTULOSE 7-PHOSPHATE ISOMERASE / DNAA INITIATOR-ASSOCIATING FACTOR FOR REPLICATION INITIATION"/>
    <property type="match status" value="1"/>
</dbReference>
<dbReference type="SUPFAM" id="SSF53697">
    <property type="entry name" value="SIS domain"/>
    <property type="match status" value="1"/>
</dbReference>
<sequence length="609" mass="63836">MKIAMVSEHASPLAALGEADAGGQNVHVAQLAAGLARLGHDVSVYTRREDPGLPDRVELDPGVVVVHVPVGPAVHVPKDELLPLMDDFADWMAAHWERHGDPDVVHAHFWMSGLAAVRAGRRRGVPVVQTFHALGSVKRRHQGAADTSPAQRIELERRVAREADAVIATCRDEVDELRALGVPTDHVHVVPCGVDTGHFTPDRSDALPPGVPPAVRPRLLAVGRLVERKGFDLAVRALALLDDVELVVVGGPPAGALHDDPEARRLLDLADRLGVSDRLFLVGQHPHEAMPAIYRSADVVLAVPWYEPFGITPLEAAACARPLVGSAVGGLLDSVEDGVTGRLVPPRDAPAVAGAVRGILDDASLAAELGRRARTRAVDLFDWSVVSSRTEEVLDAVARGVGAGGAAAPDWVDEHTGELETALASLRRQAALLRAWGERLATVLVGGGRLLAAGNGGSAAEAQHLTAELVGRWCTDRRPLSGLSLSAETSSLTAILNDYGPDEVFARQVEAHGRPGDVLVLLSTSGSSSNVLHAAKRGSQLGLHVWAMTGPAPNPLAALADEALVVDAPSTAAVQEVQLVAIHALCAALDGALTSRGLMEAGPVCRQAS</sequence>
<dbReference type="InterPro" id="IPR001296">
    <property type="entry name" value="Glyco_trans_1"/>
</dbReference>
<reference evidence="5" key="1">
    <citation type="journal article" date="2019" name="Int. J. Syst. Evol. Microbiol.">
        <title>The Global Catalogue of Microorganisms (GCM) 10K type strain sequencing project: providing services to taxonomists for standard genome sequencing and annotation.</title>
        <authorList>
            <consortium name="The Broad Institute Genomics Platform"/>
            <consortium name="The Broad Institute Genome Sequencing Center for Infectious Disease"/>
            <person name="Wu L."/>
            <person name="Ma J."/>
        </authorList>
    </citation>
    <scope>NUCLEOTIDE SEQUENCE [LARGE SCALE GENOMIC DNA]</scope>
    <source>
        <strain evidence="5">JCM 17809</strain>
    </source>
</reference>
<comment type="caution">
    <text evidence="4">The sequence shown here is derived from an EMBL/GenBank/DDBJ whole genome shotgun (WGS) entry which is preliminary data.</text>
</comment>
<dbReference type="Pfam" id="PF00534">
    <property type="entry name" value="Glycos_transf_1"/>
    <property type="match status" value="1"/>
</dbReference>
<dbReference type="CDD" id="cd05006">
    <property type="entry name" value="SIS_GmhA"/>
    <property type="match status" value="1"/>
</dbReference>
<keyword evidence="5" id="KW-1185">Reference proteome</keyword>
<accession>A0ABP8KD40</accession>
<dbReference type="InterPro" id="IPR035461">
    <property type="entry name" value="GmhA/DiaA"/>
</dbReference>
<proteinExistence type="predicted"/>
<evidence type="ECO:0000256" key="1">
    <source>
        <dbReference type="ARBA" id="ARBA00022676"/>
    </source>
</evidence>
<evidence type="ECO:0000256" key="2">
    <source>
        <dbReference type="ARBA" id="ARBA00022679"/>
    </source>
</evidence>
<dbReference type="PROSITE" id="PS51464">
    <property type="entry name" value="SIS"/>
    <property type="match status" value="1"/>
</dbReference>
<dbReference type="PANTHER" id="PTHR30390:SF6">
    <property type="entry name" value="DNAA INITIATOR-ASSOCIATING PROTEIN DIAA"/>
    <property type="match status" value="1"/>
</dbReference>
<gene>
    <name evidence="4" type="ORF">GCM10023168_17000</name>
</gene>
<evidence type="ECO:0000313" key="4">
    <source>
        <dbReference type="EMBL" id="GAA4404402.1"/>
    </source>
</evidence>